<evidence type="ECO:0000313" key="7">
    <source>
        <dbReference type="EMBL" id="SDP90650.1"/>
    </source>
</evidence>
<accession>A0A1H0WIT8</accession>
<dbReference type="InterPro" id="IPR000182">
    <property type="entry name" value="GNAT_dom"/>
</dbReference>
<keyword evidence="8" id="KW-1185">Reference proteome</keyword>
<feature type="binding site" evidence="4">
    <location>
        <begin position="131"/>
        <end position="133"/>
    </location>
    <ligand>
        <name>acetyl-CoA</name>
        <dbReference type="ChEBI" id="CHEBI:57288"/>
    </ligand>
</feature>
<dbReference type="Pfam" id="PF13527">
    <property type="entry name" value="Acetyltransf_9"/>
    <property type="match status" value="1"/>
</dbReference>
<dbReference type="InterPro" id="IPR051554">
    <property type="entry name" value="Acetyltransferase_Eis"/>
</dbReference>
<keyword evidence="3 4" id="KW-0012">Acyltransferase</keyword>
<dbReference type="InterPro" id="IPR022902">
    <property type="entry name" value="NAcTrfase_Eis"/>
</dbReference>
<comment type="similarity">
    <text evidence="1 4">Belongs to the acetyltransferase Eis family.</text>
</comment>
<dbReference type="InterPro" id="IPR025559">
    <property type="entry name" value="Eis_dom"/>
</dbReference>
<dbReference type="InterPro" id="IPR041380">
    <property type="entry name" value="Acetyltransf_17"/>
</dbReference>
<dbReference type="SUPFAM" id="SSF55718">
    <property type="entry name" value="SCP-like"/>
    <property type="match status" value="1"/>
</dbReference>
<feature type="active site" description="Proton donor" evidence="4">
    <location>
        <position position="172"/>
    </location>
</feature>
<dbReference type="Pfam" id="PF13530">
    <property type="entry name" value="SCP2_2"/>
    <property type="match status" value="1"/>
</dbReference>
<dbReference type="GO" id="GO:0030649">
    <property type="term" value="P:aminoglycoside antibiotic catabolic process"/>
    <property type="evidence" value="ECO:0007669"/>
    <property type="project" value="TreeGrafter"/>
</dbReference>
<evidence type="ECO:0000256" key="3">
    <source>
        <dbReference type="ARBA" id="ARBA00023315"/>
    </source>
</evidence>
<feature type="binding site" evidence="4">
    <location>
        <begin position="139"/>
        <end position="144"/>
    </location>
    <ligand>
        <name>acetyl-CoA</name>
        <dbReference type="ChEBI" id="CHEBI:57288"/>
    </ligand>
</feature>
<dbReference type="Proteomes" id="UP000199497">
    <property type="component" value="Unassembled WGS sequence"/>
</dbReference>
<evidence type="ECO:0000313" key="8">
    <source>
        <dbReference type="Proteomes" id="UP000199497"/>
    </source>
</evidence>
<organism evidence="7 8">
    <name type="scientific">Actinopolyspora xinjiangensis</name>
    <dbReference type="NCBI Taxonomy" id="405564"/>
    <lineage>
        <taxon>Bacteria</taxon>
        <taxon>Bacillati</taxon>
        <taxon>Actinomycetota</taxon>
        <taxon>Actinomycetes</taxon>
        <taxon>Actinopolysporales</taxon>
        <taxon>Actinopolysporaceae</taxon>
        <taxon>Actinopolyspora</taxon>
    </lineage>
</organism>
<dbReference type="GO" id="GO:0034069">
    <property type="term" value="F:aminoglycoside N-acetyltransferase activity"/>
    <property type="evidence" value="ECO:0007669"/>
    <property type="project" value="TreeGrafter"/>
</dbReference>
<dbReference type="Pfam" id="PF17668">
    <property type="entry name" value="Acetyltransf_17"/>
    <property type="match status" value="1"/>
</dbReference>
<sequence length="452" mass="49532">MTPDSGNGAEDPVEPLGCPPRSFGAPSGPCHGGVKSFDRVEYGRHHEHVIEHDVRPLVESEYRAAHDLFRAALHMPAATDSAWRRMAPSYESGRVWGDHIDGALAGTAMAFPSSVVVPGGAELPAAAVTAVGVRADRTRRGVLTHLMRVQLNEAWQDGEAIAMLHASETPIYGRFGYGVATRARTVRLEKASAKLREDAPGGGEVRLVDPESARELLPGIYRGMPSRAGMISRPSAWWETRLRRDDPSGEPIVIAVHRDESGDDDGFAIWMVHSNDHRFGDGRATLRLLDMCAANSAARCELWRFLLGIDLIDEIVAIERPLDEPLEWWLTDSRQCRVRDVYDDLWVRPVDVPAALRGRDYGGSDAVVLEVRDTTLPHNEGRYLVGPDGVERVEREAQLSLDVARLTPLLFGEVASSTLADANLLAVHDPEALPVADALFATGRDSWCGTHF</sequence>
<dbReference type="EMBL" id="FNJR01000012">
    <property type="protein sequence ID" value="SDP90650.1"/>
    <property type="molecule type" value="Genomic_DNA"/>
</dbReference>
<keyword evidence="2 4" id="KW-0808">Transferase</keyword>
<feature type="active site" description="Proton acceptor; via carboxylate" evidence="4">
    <location>
        <position position="452"/>
    </location>
</feature>
<evidence type="ECO:0000256" key="2">
    <source>
        <dbReference type="ARBA" id="ARBA00022679"/>
    </source>
</evidence>
<dbReference type="InterPro" id="IPR036527">
    <property type="entry name" value="SCP2_sterol-bd_dom_sf"/>
</dbReference>
<dbReference type="PANTHER" id="PTHR37817">
    <property type="entry name" value="N-ACETYLTRANSFERASE EIS"/>
    <property type="match status" value="1"/>
</dbReference>
<dbReference type="Gene3D" id="3.40.630.30">
    <property type="match status" value="2"/>
</dbReference>
<gene>
    <name evidence="7" type="ORF">SAMN04487905_112162</name>
</gene>
<dbReference type="PANTHER" id="PTHR37817:SF1">
    <property type="entry name" value="N-ACETYLTRANSFERASE EIS"/>
    <property type="match status" value="1"/>
</dbReference>
<dbReference type="AlphaFoldDB" id="A0A1H0WIT8"/>
<dbReference type="STRING" id="405564.SAMN04487905_112162"/>
<dbReference type="InterPro" id="IPR016181">
    <property type="entry name" value="Acyl_CoA_acyltransferase"/>
</dbReference>
<dbReference type="PROSITE" id="PS51186">
    <property type="entry name" value="GNAT"/>
    <property type="match status" value="1"/>
</dbReference>
<dbReference type="SUPFAM" id="SSF55729">
    <property type="entry name" value="Acyl-CoA N-acyltransferases (Nat)"/>
    <property type="match status" value="1"/>
</dbReference>
<evidence type="ECO:0000256" key="5">
    <source>
        <dbReference type="SAM" id="MobiDB-lite"/>
    </source>
</evidence>
<evidence type="ECO:0000256" key="4">
    <source>
        <dbReference type="HAMAP-Rule" id="MF_01812"/>
    </source>
</evidence>
<feature type="region of interest" description="Disordered" evidence="5">
    <location>
        <begin position="1"/>
        <end position="30"/>
    </location>
</feature>
<proteinExistence type="inferred from homology"/>
<name>A0A1H0WIT8_9ACTN</name>
<feature type="domain" description="N-acetyltransferase" evidence="6">
    <location>
        <begin position="52"/>
        <end position="200"/>
    </location>
</feature>
<feature type="binding site" evidence="4">
    <location>
        <begin position="167"/>
        <end position="168"/>
    </location>
    <ligand>
        <name>acetyl-CoA</name>
        <dbReference type="ChEBI" id="CHEBI:57288"/>
    </ligand>
</feature>
<reference evidence="8" key="1">
    <citation type="submission" date="2016-10" db="EMBL/GenBank/DDBJ databases">
        <authorList>
            <person name="Varghese N."/>
            <person name="Submissions S."/>
        </authorList>
    </citation>
    <scope>NUCLEOTIDE SEQUENCE [LARGE SCALE GENOMIC DNA]</scope>
    <source>
        <strain evidence="8">DSM 46732</strain>
    </source>
</reference>
<dbReference type="HAMAP" id="MF_01812">
    <property type="entry name" value="Eis"/>
    <property type="match status" value="1"/>
</dbReference>
<dbReference type="NCBIfam" id="NF002367">
    <property type="entry name" value="PRK01346.1-4"/>
    <property type="match status" value="1"/>
</dbReference>
<comment type="subunit">
    <text evidence="4">Homohexamer; trimer of dimers.</text>
</comment>
<dbReference type="Gene3D" id="3.30.1050.10">
    <property type="entry name" value="SCP2 sterol-binding domain"/>
    <property type="match status" value="1"/>
</dbReference>
<protein>
    <submittedName>
        <fullName evidence="7">Predicted acetyltransferase</fullName>
    </submittedName>
</protein>
<evidence type="ECO:0000259" key="6">
    <source>
        <dbReference type="PROSITE" id="PS51186"/>
    </source>
</evidence>
<evidence type="ECO:0000256" key="1">
    <source>
        <dbReference type="ARBA" id="ARBA00009213"/>
    </source>
</evidence>